<sequence>MQIYVDQSGKVEYTSQDTVIAYSNAKRKSLVIRAEEKRKIQQMFREAGKPTIFAFKTFALLVYLLIRDDVMDIGTVMIDREYVGKEWLVKQVLLQLLRKHGVSIDKGAIDFCHIGKKHKAHMRALSVFHGEITPDMVVTSRDVLPYVL</sequence>
<name>A0A1F7VBA4_9BACT</name>
<gene>
    <name evidence="1" type="ORF">A3I42_02595</name>
</gene>
<dbReference type="AlphaFoldDB" id="A0A1F7VBA4"/>
<dbReference type="Proteomes" id="UP000178264">
    <property type="component" value="Unassembled WGS sequence"/>
</dbReference>
<organism evidence="1 2">
    <name type="scientific">Candidatus Uhrbacteria bacterium RIFCSPLOWO2_02_FULL_49_11</name>
    <dbReference type="NCBI Taxonomy" id="1802409"/>
    <lineage>
        <taxon>Bacteria</taxon>
        <taxon>Candidatus Uhriibacteriota</taxon>
    </lineage>
</organism>
<dbReference type="EMBL" id="MGER01000061">
    <property type="protein sequence ID" value="OGL87741.1"/>
    <property type="molecule type" value="Genomic_DNA"/>
</dbReference>
<evidence type="ECO:0000313" key="2">
    <source>
        <dbReference type="Proteomes" id="UP000178264"/>
    </source>
</evidence>
<evidence type="ECO:0000313" key="1">
    <source>
        <dbReference type="EMBL" id="OGL87741.1"/>
    </source>
</evidence>
<proteinExistence type="predicted"/>
<comment type="caution">
    <text evidence="1">The sequence shown here is derived from an EMBL/GenBank/DDBJ whole genome shotgun (WGS) entry which is preliminary data.</text>
</comment>
<reference evidence="1 2" key="1">
    <citation type="journal article" date="2016" name="Nat. Commun.">
        <title>Thousands of microbial genomes shed light on interconnected biogeochemical processes in an aquifer system.</title>
        <authorList>
            <person name="Anantharaman K."/>
            <person name="Brown C.T."/>
            <person name="Hug L.A."/>
            <person name="Sharon I."/>
            <person name="Castelle C.J."/>
            <person name="Probst A.J."/>
            <person name="Thomas B.C."/>
            <person name="Singh A."/>
            <person name="Wilkins M.J."/>
            <person name="Karaoz U."/>
            <person name="Brodie E.L."/>
            <person name="Williams K.H."/>
            <person name="Hubbard S.S."/>
            <person name="Banfield J.F."/>
        </authorList>
    </citation>
    <scope>NUCLEOTIDE SEQUENCE [LARGE SCALE GENOMIC DNA]</scope>
</reference>
<accession>A0A1F7VBA4</accession>
<protein>
    <submittedName>
        <fullName evidence="1">Uncharacterized protein</fullName>
    </submittedName>
</protein>